<evidence type="ECO:0000313" key="2">
    <source>
        <dbReference type="Proteomes" id="UP001595921"/>
    </source>
</evidence>
<proteinExistence type="predicted"/>
<gene>
    <name evidence="1" type="ORF">ACFO0N_02815</name>
</gene>
<organism evidence="1 2">
    <name type="scientific">Halobium salinum</name>
    <dbReference type="NCBI Taxonomy" id="1364940"/>
    <lineage>
        <taxon>Archaea</taxon>
        <taxon>Methanobacteriati</taxon>
        <taxon>Methanobacteriota</taxon>
        <taxon>Stenosarchaea group</taxon>
        <taxon>Halobacteria</taxon>
        <taxon>Halobacteriales</taxon>
        <taxon>Haloferacaceae</taxon>
        <taxon>Halobium</taxon>
    </lineage>
</organism>
<dbReference type="InterPro" id="IPR055712">
    <property type="entry name" value="DUF7288"/>
</dbReference>
<reference evidence="1 2" key="1">
    <citation type="journal article" date="2019" name="Int. J. Syst. Evol. Microbiol.">
        <title>The Global Catalogue of Microorganisms (GCM) 10K type strain sequencing project: providing services to taxonomists for standard genome sequencing and annotation.</title>
        <authorList>
            <consortium name="The Broad Institute Genomics Platform"/>
            <consortium name="The Broad Institute Genome Sequencing Center for Infectious Disease"/>
            <person name="Wu L."/>
            <person name="Ma J."/>
        </authorList>
    </citation>
    <scope>NUCLEOTIDE SEQUENCE [LARGE SCALE GENOMIC DNA]</scope>
    <source>
        <strain evidence="1 2">CGMCC 1.12553</strain>
    </source>
</reference>
<accession>A0ABD5P899</accession>
<comment type="caution">
    <text evidence="1">The sequence shown here is derived from an EMBL/GenBank/DDBJ whole genome shotgun (WGS) entry which is preliminary data.</text>
</comment>
<dbReference type="Pfam" id="PF23959">
    <property type="entry name" value="DUF7288"/>
    <property type="match status" value="1"/>
</dbReference>
<dbReference type="AlphaFoldDB" id="A0ABD5P899"/>
<name>A0ABD5P899_9EURY</name>
<sequence length="213" mass="23189">MLRNRDDRDRAQAHTLEAVTASLLLVAGLVFALQATAVTPLTASTSSQHIENQQAATAEGVLAVAGDRGELRQTLLYWNESGTRHWNTSRGGAYTQGEPPNEAFGADDDSVPVPFLRTLTQTFLERGIAFDVNAYYVDGGQRRVHHVVDLGEPSDNAVVASRPVTLYDDHVVDDWRGDPTGTRLADADGYFTDDTAASGVYAVVELEVVVWRM</sequence>
<protein>
    <submittedName>
        <fullName evidence="1">Uncharacterized protein</fullName>
    </submittedName>
</protein>
<keyword evidence="2" id="KW-1185">Reference proteome</keyword>
<dbReference type="EMBL" id="JBHSDS010000002">
    <property type="protein sequence ID" value="MFC4356877.1"/>
    <property type="molecule type" value="Genomic_DNA"/>
</dbReference>
<dbReference type="RefSeq" id="WP_267625329.1">
    <property type="nucleotide sequence ID" value="NZ_JAODIW010000010.1"/>
</dbReference>
<evidence type="ECO:0000313" key="1">
    <source>
        <dbReference type="EMBL" id="MFC4356877.1"/>
    </source>
</evidence>
<dbReference type="Proteomes" id="UP001595921">
    <property type="component" value="Unassembled WGS sequence"/>
</dbReference>